<feature type="compositionally biased region" description="Low complexity" evidence="1">
    <location>
        <begin position="256"/>
        <end position="304"/>
    </location>
</feature>
<evidence type="ECO:0000313" key="3">
    <source>
        <dbReference type="Proteomes" id="UP001303222"/>
    </source>
</evidence>
<feature type="compositionally biased region" description="Basic and acidic residues" evidence="1">
    <location>
        <begin position="62"/>
        <end position="78"/>
    </location>
</feature>
<gene>
    <name evidence="2" type="ORF">QBC32DRAFT_399984</name>
</gene>
<reference evidence="2" key="1">
    <citation type="journal article" date="2023" name="Mol. Phylogenet. Evol.">
        <title>Genome-scale phylogeny and comparative genomics of the fungal order Sordariales.</title>
        <authorList>
            <person name="Hensen N."/>
            <person name="Bonometti L."/>
            <person name="Westerberg I."/>
            <person name="Brannstrom I.O."/>
            <person name="Guillou S."/>
            <person name="Cros-Aarteil S."/>
            <person name="Calhoun S."/>
            <person name="Haridas S."/>
            <person name="Kuo A."/>
            <person name="Mondo S."/>
            <person name="Pangilinan J."/>
            <person name="Riley R."/>
            <person name="LaButti K."/>
            <person name="Andreopoulos B."/>
            <person name="Lipzen A."/>
            <person name="Chen C."/>
            <person name="Yan M."/>
            <person name="Daum C."/>
            <person name="Ng V."/>
            <person name="Clum A."/>
            <person name="Steindorff A."/>
            <person name="Ohm R.A."/>
            <person name="Martin F."/>
            <person name="Silar P."/>
            <person name="Natvig D.O."/>
            <person name="Lalanne C."/>
            <person name="Gautier V."/>
            <person name="Ament-Velasquez S.L."/>
            <person name="Kruys A."/>
            <person name="Hutchinson M.I."/>
            <person name="Powell A.J."/>
            <person name="Barry K."/>
            <person name="Miller A.N."/>
            <person name="Grigoriev I.V."/>
            <person name="Debuchy R."/>
            <person name="Gladieux P."/>
            <person name="Hiltunen Thoren M."/>
            <person name="Johannesson H."/>
        </authorList>
    </citation>
    <scope>NUCLEOTIDE SEQUENCE</scope>
    <source>
        <strain evidence="2">CBS 626.80</strain>
    </source>
</reference>
<organism evidence="2 3">
    <name type="scientific">Pseudoneurospora amorphoporcata</name>
    <dbReference type="NCBI Taxonomy" id="241081"/>
    <lineage>
        <taxon>Eukaryota</taxon>
        <taxon>Fungi</taxon>
        <taxon>Dikarya</taxon>
        <taxon>Ascomycota</taxon>
        <taxon>Pezizomycotina</taxon>
        <taxon>Sordariomycetes</taxon>
        <taxon>Sordariomycetidae</taxon>
        <taxon>Sordariales</taxon>
        <taxon>Sordariaceae</taxon>
        <taxon>Pseudoneurospora</taxon>
    </lineage>
</organism>
<dbReference type="Proteomes" id="UP001303222">
    <property type="component" value="Unassembled WGS sequence"/>
</dbReference>
<dbReference type="EMBL" id="MU859201">
    <property type="protein sequence ID" value="KAK3949784.1"/>
    <property type="molecule type" value="Genomic_DNA"/>
</dbReference>
<accession>A0AAN6NRK0</accession>
<feature type="compositionally biased region" description="Acidic residues" evidence="1">
    <location>
        <begin position="178"/>
        <end position="187"/>
    </location>
</feature>
<feature type="compositionally biased region" description="Basic and acidic residues" evidence="1">
    <location>
        <begin position="38"/>
        <end position="49"/>
    </location>
</feature>
<keyword evidence="3" id="KW-1185">Reference proteome</keyword>
<reference evidence="2" key="2">
    <citation type="submission" date="2023-06" db="EMBL/GenBank/DDBJ databases">
        <authorList>
            <consortium name="Lawrence Berkeley National Laboratory"/>
            <person name="Mondo S.J."/>
            <person name="Hensen N."/>
            <person name="Bonometti L."/>
            <person name="Westerberg I."/>
            <person name="Brannstrom I.O."/>
            <person name="Guillou S."/>
            <person name="Cros-Aarteil S."/>
            <person name="Calhoun S."/>
            <person name="Haridas S."/>
            <person name="Kuo A."/>
            <person name="Pangilinan J."/>
            <person name="Riley R."/>
            <person name="Labutti K."/>
            <person name="Andreopoulos B."/>
            <person name="Lipzen A."/>
            <person name="Chen C."/>
            <person name="Yanf M."/>
            <person name="Daum C."/>
            <person name="Ng V."/>
            <person name="Clum A."/>
            <person name="Steindorff A."/>
            <person name="Ohm R."/>
            <person name="Martin F."/>
            <person name="Silar P."/>
            <person name="Natvig D."/>
            <person name="Lalanne C."/>
            <person name="Gautier V."/>
            <person name="Ament-Velasquez S.L."/>
            <person name="Kruys A."/>
            <person name="Hutchinson M.I."/>
            <person name="Powell A.J."/>
            <person name="Barry K."/>
            <person name="Miller A.N."/>
            <person name="Grigoriev I.V."/>
            <person name="Debuchy R."/>
            <person name="Gladieux P."/>
            <person name="Thoren M.H."/>
            <person name="Johannesson H."/>
        </authorList>
    </citation>
    <scope>NUCLEOTIDE SEQUENCE</scope>
    <source>
        <strain evidence="2">CBS 626.80</strain>
    </source>
</reference>
<feature type="compositionally biased region" description="Acidic residues" evidence="1">
    <location>
        <begin position="204"/>
        <end position="241"/>
    </location>
</feature>
<feature type="region of interest" description="Disordered" evidence="1">
    <location>
        <begin position="1"/>
        <end position="304"/>
    </location>
</feature>
<name>A0AAN6NRK0_9PEZI</name>
<protein>
    <submittedName>
        <fullName evidence="2">Uncharacterized protein</fullName>
    </submittedName>
</protein>
<evidence type="ECO:0000313" key="2">
    <source>
        <dbReference type="EMBL" id="KAK3949784.1"/>
    </source>
</evidence>
<sequence length="304" mass="33033">MSDQNLPETPGRENGRNARISDYFKSIERTKTGKKSKRGLEDQQKDAQPAKKPKNSNNNHTDSSKTIRHRIDVDDPQPKKSSASARLLDEADGGLADSVSTEPVQTLARAVEPKRKTSASSRLLDDTDRGLADTLAGRPESPRQEEDFVIFEDAEEREKENPSHGAVDDILGEKTADDDTQGDDSEAETIRAWDSENEMSSGGDLDDDGDEEDVADWENSEDSEDSEEEDTQEEDSEEDSGGSEHNQGHETADATPSSQPSDSPSFLLLPSPAVDLSPLPSSPVSSPTLVPDPSSTLPSTPSWQ</sequence>
<dbReference type="AlphaFoldDB" id="A0AAN6NRK0"/>
<evidence type="ECO:0000256" key="1">
    <source>
        <dbReference type="SAM" id="MobiDB-lite"/>
    </source>
</evidence>
<comment type="caution">
    <text evidence="2">The sequence shown here is derived from an EMBL/GenBank/DDBJ whole genome shotgun (WGS) entry which is preliminary data.</text>
</comment>
<proteinExistence type="predicted"/>